<keyword evidence="2 8" id="KW-0444">Lipid biosynthesis</keyword>
<keyword evidence="5" id="KW-0443">Lipid metabolism</keyword>
<evidence type="ECO:0000256" key="5">
    <source>
        <dbReference type="ARBA" id="ARBA00023098"/>
    </source>
</evidence>
<dbReference type="SMART" id="SM00825">
    <property type="entry name" value="PKS_KS"/>
    <property type="match status" value="1"/>
</dbReference>
<dbReference type="STRING" id="6526.A0A2C9KIY2"/>
<reference evidence="12" key="1">
    <citation type="submission" date="2020-05" db="UniProtKB">
        <authorList>
            <consortium name="EnsemblMetazoa"/>
        </authorList>
    </citation>
    <scope>IDENTIFICATION</scope>
    <source>
        <strain evidence="12">BB02</strain>
    </source>
</reference>
<dbReference type="InterPro" id="IPR020841">
    <property type="entry name" value="PKS_Beta-ketoAc_synthase_dom"/>
</dbReference>
<evidence type="ECO:0000256" key="8">
    <source>
        <dbReference type="PIRNR" id="PIRNR000447"/>
    </source>
</evidence>
<dbReference type="SUPFAM" id="SSF53901">
    <property type="entry name" value="Thiolase-like"/>
    <property type="match status" value="2"/>
</dbReference>
<dbReference type="PROSITE" id="PS00606">
    <property type="entry name" value="KS3_1"/>
    <property type="match status" value="1"/>
</dbReference>
<dbReference type="InterPro" id="IPR016039">
    <property type="entry name" value="Thiolase-like"/>
</dbReference>
<sequence>MQSWDNLLSGMCGIDAITIFSTDGLPCKIAAEIKTDKDSDIFFDESLYVSPKDRRKIDRFILYGIAASDQAVKDSGWVPESDYDREMTSVIVGSGIGGLPLTEDSAIRLKEYGFKKISPFTIPGILPNLLPGHIAIRNKYFGVNMSIVTACASGSHAIGNAFDMIRYGKANVVLAGGAEAALTPLSVAGFGAGRALSTGFNDNPKNASRPWDRDRDGFVIGEGAGMIVLENYEHAKRRGAKIYAELSGYGFSCDAYHITAPSSDGAGAVRAMSAAIKDAGISVDDIGYINAHGTSTPIGDEMEINAILKLFNVDNRSDMLCVSSTKSLIGHLLGAAGGVEAVVSILSLINNIVHPTINLYNPIIEHKNLDLIPHKSKEVELKHAMSNSFGFGGTNACLVFSKNQ</sequence>
<dbReference type="VEuPathDB" id="VectorBase:BGLB020216"/>
<proteinExistence type="inferred from homology"/>
<keyword evidence="3 8" id="KW-0808">Transferase</keyword>
<keyword evidence="6 8" id="KW-0275">Fatty acid biosynthesis</keyword>
<dbReference type="PIRSF" id="PIRSF000447">
    <property type="entry name" value="KAS_II"/>
    <property type="match status" value="1"/>
</dbReference>
<evidence type="ECO:0000259" key="11">
    <source>
        <dbReference type="PROSITE" id="PS52004"/>
    </source>
</evidence>
<gene>
    <name evidence="12" type="primary">106060756</name>
</gene>
<dbReference type="PANTHER" id="PTHR11712:SF336">
    <property type="entry name" value="3-OXOACYL-[ACYL-CARRIER-PROTEIN] SYNTHASE, MITOCHONDRIAL"/>
    <property type="match status" value="1"/>
</dbReference>
<dbReference type="InterPro" id="IPR017568">
    <property type="entry name" value="3-oxoacyl-ACP_synth-2"/>
</dbReference>
<dbReference type="AlphaFoldDB" id="A0A2C9KIY2"/>
<accession>A0A2C9KIY2</accession>
<keyword evidence="7" id="KW-0012">Acyltransferase</keyword>
<dbReference type="InterPro" id="IPR000794">
    <property type="entry name" value="Beta-ketoacyl_synthase"/>
</dbReference>
<dbReference type="PANTHER" id="PTHR11712">
    <property type="entry name" value="POLYKETIDE SYNTHASE-RELATED"/>
    <property type="match status" value="1"/>
</dbReference>
<dbReference type="Pfam" id="PF00109">
    <property type="entry name" value="ketoacyl-synt"/>
    <property type="match status" value="1"/>
</dbReference>
<dbReference type="NCBIfam" id="TIGR03150">
    <property type="entry name" value="fabF"/>
    <property type="match status" value="1"/>
</dbReference>
<dbReference type="InterPro" id="IPR018201">
    <property type="entry name" value="Ketoacyl_synth_AS"/>
</dbReference>
<feature type="active site" description="For beta-ketoacyl synthase activity" evidence="9">
    <location>
        <position position="151"/>
    </location>
</feature>
<feature type="domain" description="Ketosynthase family 3 (KS3)" evidence="11">
    <location>
        <begin position="1"/>
        <end position="402"/>
    </location>
</feature>
<protein>
    <recommendedName>
        <fullName evidence="8">3-oxoacyl-[acyl-carrier-protein] synthase</fullName>
    </recommendedName>
</protein>
<dbReference type="GO" id="GO:0006633">
    <property type="term" value="P:fatty acid biosynthetic process"/>
    <property type="evidence" value="ECO:0007669"/>
    <property type="project" value="UniProtKB-KW"/>
</dbReference>
<dbReference type="InterPro" id="IPR014031">
    <property type="entry name" value="Ketoacyl_synth_C"/>
</dbReference>
<keyword evidence="4" id="KW-0276">Fatty acid metabolism</keyword>
<dbReference type="Pfam" id="PF02801">
    <property type="entry name" value="Ketoacyl-synt_C"/>
    <property type="match status" value="1"/>
</dbReference>
<dbReference type="PROSITE" id="PS52004">
    <property type="entry name" value="KS3_2"/>
    <property type="match status" value="1"/>
</dbReference>
<dbReference type="GO" id="GO:0004315">
    <property type="term" value="F:3-oxoacyl-[acyl-carrier-protein] synthase activity"/>
    <property type="evidence" value="ECO:0007669"/>
    <property type="project" value="InterPro"/>
</dbReference>
<evidence type="ECO:0000256" key="7">
    <source>
        <dbReference type="ARBA" id="ARBA00023315"/>
    </source>
</evidence>
<dbReference type="FunFam" id="3.40.47.10:FF:000018">
    <property type="entry name" value="3-oxoacyl-[acyl-carrier-protein] synthase 2"/>
    <property type="match status" value="1"/>
</dbReference>
<name>A0A2C9KIY2_BIOGL</name>
<organism evidence="12 13">
    <name type="scientific">Biomphalaria glabrata</name>
    <name type="common">Bloodfluke planorb</name>
    <name type="synonym">Freshwater snail</name>
    <dbReference type="NCBI Taxonomy" id="6526"/>
    <lineage>
        <taxon>Eukaryota</taxon>
        <taxon>Metazoa</taxon>
        <taxon>Spiralia</taxon>
        <taxon>Lophotrochozoa</taxon>
        <taxon>Mollusca</taxon>
        <taxon>Gastropoda</taxon>
        <taxon>Heterobranchia</taxon>
        <taxon>Euthyneura</taxon>
        <taxon>Panpulmonata</taxon>
        <taxon>Hygrophila</taxon>
        <taxon>Lymnaeoidea</taxon>
        <taxon>Planorbidae</taxon>
        <taxon>Biomphalaria</taxon>
    </lineage>
</organism>
<evidence type="ECO:0000313" key="13">
    <source>
        <dbReference type="Proteomes" id="UP000076420"/>
    </source>
</evidence>
<evidence type="ECO:0000256" key="3">
    <source>
        <dbReference type="ARBA" id="ARBA00022679"/>
    </source>
</evidence>
<evidence type="ECO:0000256" key="10">
    <source>
        <dbReference type="RuleBase" id="RU003694"/>
    </source>
</evidence>
<evidence type="ECO:0000256" key="2">
    <source>
        <dbReference type="ARBA" id="ARBA00022516"/>
    </source>
</evidence>
<dbReference type="Gene3D" id="3.40.47.10">
    <property type="match status" value="1"/>
</dbReference>
<dbReference type="InterPro" id="IPR014030">
    <property type="entry name" value="Ketoacyl_synth_N"/>
</dbReference>
<dbReference type="EnsemblMetazoa" id="BGLB020216-RA">
    <property type="protein sequence ID" value="BGLB020216-PA"/>
    <property type="gene ID" value="BGLB020216"/>
</dbReference>
<evidence type="ECO:0000256" key="4">
    <source>
        <dbReference type="ARBA" id="ARBA00022832"/>
    </source>
</evidence>
<dbReference type="Proteomes" id="UP000076420">
    <property type="component" value="Unassembled WGS sequence"/>
</dbReference>
<dbReference type="CDD" id="cd00834">
    <property type="entry name" value="KAS_I_II"/>
    <property type="match status" value="1"/>
</dbReference>
<evidence type="ECO:0000313" key="12">
    <source>
        <dbReference type="EnsemblMetazoa" id="BGLB020216-PA"/>
    </source>
</evidence>
<comment type="similarity">
    <text evidence="1 8 10">Belongs to the thiolase-like superfamily. Beta-ketoacyl-ACP synthases family.</text>
</comment>
<evidence type="ECO:0000256" key="1">
    <source>
        <dbReference type="ARBA" id="ARBA00008467"/>
    </source>
</evidence>
<dbReference type="VEuPathDB" id="VectorBase:BGLAX_049487"/>
<dbReference type="NCBIfam" id="NF005589">
    <property type="entry name" value="PRK07314.1"/>
    <property type="match status" value="1"/>
</dbReference>
<evidence type="ECO:0000256" key="6">
    <source>
        <dbReference type="ARBA" id="ARBA00023160"/>
    </source>
</evidence>
<evidence type="ECO:0000256" key="9">
    <source>
        <dbReference type="PIRSR" id="PIRSR000447-1"/>
    </source>
</evidence>